<proteinExistence type="predicted"/>
<dbReference type="EMBL" id="CYZR01000002">
    <property type="protein sequence ID" value="CUN62687.1"/>
    <property type="molecule type" value="Genomic_DNA"/>
</dbReference>
<reference evidence="1 2" key="1">
    <citation type="submission" date="2015-09" db="EMBL/GenBank/DDBJ databases">
        <authorList>
            <consortium name="Pathogen Informatics"/>
            <person name="Wu L."/>
            <person name="Ma J."/>
        </authorList>
    </citation>
    <scope>NUCLEOTIDE SEQUENCE [LARGE SCALE GENOMIC DNA]</scope>
    <source>
        <strain evidence="1 2">2789STDY5834858</strain>
    </source>
</reference>
<evidence type="ECO:0000313" key="2">
    <source>
        <dbReference type="Proteomes" id="UP000095488"/>
    </source>
</evidence>
<accession>A0ABP2AQ52</accession>
<protein>
    <submittedName>
        <fullName evidence="1">Uncharacterized protein</fullName>
    </submittedName>
</protein>
<dbReference type="RefSeq" id="WP_055257630.1">
    <property type="nucleotide sequence ID" value="NZ_CABIXL010000002.1"/>
</dbReference>
<sequence>MEDIQRIKEKINIIKKDITFIIDNDFQYYFFIGQLAYFIEYESKVDIEACLESVEKYEDKNSNKILKEYMINRFSIYFYEFNKNYDIFRKIFSAILIYEPKVLIKEMLDWFYLGVYYQNIILDSESVEDVELKRKLNINKIKYLKVIDKLKEIDKINI</sequence>
<dbReference type="Proteomes" id="UP000095488">
    <property type="component" value="Unassembled WGS sequence"/>
</dbReference>
<gene>
    <name evidence="1" type="ORF">ERS852473_00670</name>
</gene>
<name>A0ABP2AQ52_SARVE</name>
<keyword evidence="2" id="KW-1185">Reference proteome</keyword>
<comment type="caution">
    <text evidence="1">The sequence shown here is derived from an EMBL/GenBank/DDBJ whole genome shotgun (WGS) entry which is preliminary data.</text>
</comment>
<organism evidence="1 2">
    <name type="scientific">Sarcina ventriculi</name>
    <name type="common">Clostridium ventriculi</name>
    <dbReference type="NCBI Taxonomy" id="1267"/>
    <lineage>
        <taxon>Bacteria</taxon>
        <taxon>Bacillati</taxon>
        <taxon>Bacillota</taxon>
        <taxon>Clostridia</taxon>
        <taxon>Eubacteriales</taxon>
        <taxon>Clostridiaceae</taxon>
        <taxon>Sarcina</taxon>
    </lineage>
</organism>
<evidence type="ECO:0000313" key="1">
    <source>
        <dbReference type="EMBL" id="CUN62687.1"/>
    </source>
</evidence>